<evidence type="ECO:0000313" key="2">
    <source>
        <dbReference type="Proteomes" id="UP000244005"/>
    </source>
</evidence>
<gene>
    <name evidence="1" type="ORF">MARPO_0193s0012</name>
</gene>
<reference evidence="2" key="1">
    <citation type="journal article" date="2017" name="Cell">
        <title>Insights into land plant evolution garnered from the Marchantia polymorpha genome.</title>
        <authorList>
            <person name="Bowman J.L."/>
            <person name="Kohchi T."/>
            <person name="Yamato K.T."/>
            <person name="Jenkins J."/>
            <person name="Shu S."/>
            <person name="Ishizaki K."/>
            <person name="Yamaoka S."/>
            <person name="Nishihama R."/>
            <person name="Nakamura Y."/>
            <person name="Berger F."/>
            <person name="Adam C."/>
            <person name="Aki S.S."/>
            <person name="Althoff F."/>
            <person name="Araki T."/>
            <person name="Arteaga-Vazquez M.A."/>
            <person name="Balasubrmanian S."/>
            <person name="Barry K."/>
            <person name="Bauer D."/>
            <person name="Boehm C.R."/>
            <person name="Briginshaw L."/>
            <person name="Caballero-Perez J."/>
            <person name="Catarino B."/>
            <person name="Chen F."/>
            <person name="Chiyoda S."/>
            <person name="Chovatia M."/>
            <person name="Davies K.M."/>
            <person name="Delmans M."/>
            <person name="Demura T."/>
            <person name="Dierschke T."/>
            <person name="Dolan L."/>
            <person name="Dorantes-Acosta A.E."/>
            <person name="Eklund D.M."/>
            <person name="Florent S.N."/>
            <person name="Flores-Sandoval E."/>
            <person name="Fujiyama A."/>
            <person name="Fukuzawa H."/>
            <person name="Galik B."/>
            <person name="Grimanelli D."/>
            <person name="Grimwood J."/>
            <person name="Grossniklaus U."/>
            <person name="Hamada T."/>
            <person name="Haseloff J."/>
            <person name="Hetherington A.J."/>
            <person name="Higo A."/>
            <person name="Hirakawa Y."/>
            <person name="Hundley H.N."/>
            <person name="Ikeda Y."/>
            <person name="Inoue K."/>
            <person name="Inoue S.I."/>
            <person name="Ishida S."/>
            <person name="Jia Q."/>
            <person name="Kakita M."/>
            <person name="Kanazawa T."/>
            <person name="Kawai Y."/>
            <person name="Kawashima T."/>
            <person name="Kennedy M."/>
            <person name="Kinose K."/>
            <person name="Kinoshita T."/>
            <person name="Kohara Y."/>
            <person name="Koide E."/>
            <person name="Komatsu K."/>
            <person name="Kopischke S."/>
            <person name="Kubo M."/>
            <person name="Kyozuka J."/>
            <person name="Lagercrantz U."/>
            <person name="Lin S.S."/>
            <person name="Lindquist E."/>
            <person name="Lipzen A.M."/>
            <person name="Lu C.W."/>
            <person name="De Luna E."/>
            <person name="Martienssen R.A."/>
            <person name="Minamino N."/>
            <person name="Mizutani M."/>
            <person name="Mizutani M."/>
            <person name="Mochizuki N."/>
            <person name="Monte I."/>
            <person name="Mosher R."/>
            <person name="Nagasaki H."/>
            <person name="Nakagami H."/>
            <person name="Naramoto S."/>
            <person name="Nishitani K."/>
            <person name="Ohtani M."/>
            <person name="Okamoto T."/>
            <person name="Okumura M."/>
            <person name="Phillips J."/>
            <person name="Pollak B."/>
            <person name="Reinders A."/>
            <person name="Rovekamp M."/>
            <person name="Sano R."/>
            <person name="Sawa S."/>
            <person name="Schmid M.W."/>
            <person name="Shirakawa M."/>
            <person name="Solano R."/>
            <person name="Spunde A."/>
            <person name="Suetsugu N."/>
            <person name="Sugano S."/>
            <person name="Sugiyama A."/>
            <person name="Sun R."/>
            <person name="Suzuki Y."/>
            <person name="Takenaka M."/>
            <person name="Takezawa D."/>
            <person name="Tomogane H."/>
            <person name="Tsuzuki M."/>
            <person name="Ueda T."/>
            <person name="Umeda M."/>
            <person name="Ward J.M."/>
            <person name="Watanabe Y."/>
            <person name="Yazaki K."/>
            <person name="Yokoyama R."/>
            <person name="Yoshitake Y."/>
            <person name="Yotsui I."/>
            <person name="Zachgo S."/>
            <person name="Schmutz J."/>
        </authorList>
    </citation>
    <scope>NUCLEOTIDE SEQUENCE [LARGE SCALE GENOMIC DNA]</scope>
    <source>
        <strain evidence="2">Tak-1</strain>
    </source>
</reference>
<name>A0A2R6W103_MARPO</name>
<accession>A0A2R6W103</accession>
<dbReference type="Proteomes" id="UP000244005">
    <property type="component" value="Unassembled WGS sequence"/>
</dbReference>
<keyword evidence="2" id="KW-1185">Reference proteome</keyword>
<sequence>MADMKLAAVLVTTTSLLVHIRDPDLTSDFAVSPGTNASALREISETQLLLTAPSHPRPSPP</sequence>
<evidence type="ECO:0000313" key="1">
    <source>
        <dbReference type="EMBL" id="PTQ27547.1"/>
    </source>
</evidence>
<dbReference type="AlphaFoldDB" id="A0A2R6W103"/>
<protein>
    <submittedName>
        <fullName evidence="1">Uncharacterized protein</fullName>
    </submittedName>
</protein>
<dbReference type="Gramene" id="Mp5g00850.1">
    <property type="protein sequence ID" value="Mp5g00850.1.cds1"/>
    <property type="gene ID" value="Mp5g00850"/>
</dbReference>
<organism evidence="1 2">
    <name type="scientific">Marchantia polymorpha</name>
    <name type="common">Common liverwort</name>
    <name type="synonym">Marchantia aquatica</name>
    <dbReference type="NCBI Taxonomy" id="3197"/>
    <lineage>
        <taxon>Eukaryota</taxon>
        <taxon>Viridiplantae</taxon>
        <taxon>Streptophyta</taxon>
        <taxon>Embryophyta</taxon>
        <taxon>Marchantiophyta</taxon>
        <taxon>Marchantiopsida</taxon>
        <taxon>Marchantiidae</taxon>
        <taxon>Marchantiales</taxon>
        <taxon>Marchantiaceae</taxon>
        <taxon>Marchantia</taxon>
    </lineage>
</organism>
<dbReference type="EMBL" id="KZ772861">
    <property type="protein sequence ID" value="PTQ27547.1"/>
    <property type="molecule type" value="Genomic_DNA"/>
</dbReference>
<proteinExistence type="predicted"/>